<name>A0AA39XF08_9PEZI</name>
<keyword evidence="4" id="KW-1185">Reference proteome</keyword>
<protein>
    <submittedName>
        <fullName evidence="3">Uncharacterized protein</fullName>
    </submittedName>
</protein>
<dbReference type="Proteomes" id="UP001175000">
    <property type="component" value="Unassembled WGS sequence"/>
</dbReference>
<evidence type="ECO:0000313" key="3">
    <source>
        <dbReference type="EMBL" id="KAK0632746.1"/>
    </source>
</evidence>
<comment type="caution">
    <text evidence="3">The sequence shown here is derived from an EMBL/GenBank/DDBJ whole genome shotgun (WGS) entry which is preliminary data.</text>
</comment>
<evidence type="ECO:0000256" key="2">
    <source>
        <dbReference type="SAM" id="MobiDB-lite"/>
    </source>
</evidence>
<evidence type="ECO:0000256" key="1">
    <source>
        <dbReference type="SAM" id="Coils"/>
    </source>
</evidence>
<sequence length="327" mass="35760">MHTNMPQKRQFDDLHLDTDLVPMSGAPIYSDSAAFPSWTSTSCQFPSIMTSGPTGDYDSTWAYTSTSEDDQSMACSSSDATNWSSYDTNAWTPSVNPSSASTYSATTQPMPSAGFSSSTSNWGLSDQASLSAYSEPTSYGNRPSISRSVSADHGNYTGYGADYYSPSTASLGEYFGSDAVSTASQPKTQTIQRTTKKPSKSASDKSSSKRKSSGKSNTTITPRISSTEQEYEAQLLARFGHMMAPLEKNSTLSPSDQIRREAWRICKSEAEEMSQRRMKLLEHEHGALERETMKLQANIGQLREAITQETRQLQVALAKAERLSASY</sequence>
<feature type="coiled-coil region" evidence="1">
    <location>
        <begin position="278"/>
        <end position="323"/>
    </location>
</feature>
<feature type="region of interest" description="Disordered" evidence="2">
    <location>
        <begin position="95"/>
        <end position="118"/>
    </location>
</feature>
<feature type="compositionally biased region" description="Polar residues" evidence="2">
    <location>
        <begin position="181"/>
        <end position="193"/>
    </location>
</feature>
<dbReference type="AlphaFoldDB" id="A0AA39XF08"/>
<dbReference type="EMBL" id="JAULSU010000001">
    <property type="protein sequence ID" value="KAK0632746.1"/>
    <property type="molecule type" value="Genomic_DNA"/>
</dbReference>
<proteinExistence type="predicted"/>
<feature type="compositionally biased region" description="Polar residues" evidence="2">
    <location>
        <begin position="217"/>
        <end position="227"/>
    </location>
</feature>
<accession>A0AA39XF08</accession>
<feature type="region of interest" description="Disordered" evidence="2">
    <location>
        <begin position="181"/>
        <end position="227"/>
    </location>
</feature>
<keyword evidence="1" id="KW-0175">Coiled coil</keyword>
<gene>
    <name evidence="3" type="ORF">B0T14DRAFT_491044</name>
</gene>
<evidence type="ECO:0000313" key="4">
    <source>
        <dbReference type="Proteomes" id="UP001175000"/>
    </source>
</evidence>
<organism evidence="3 4">
    <name type="scientific">Immersiella caudata</name>
    <dbReference type="NCBI Taxonomy" id="314043"/>
    <lineage>
        <taxon>Eukaryota</taxon>
        <taxon>Fungi</taxon>
        <taxon>Dikarya</taxon>
        <taxon>Ascomycota</taxon>
        <taxon>Pezizomycotina</taxon>
        <taxon>Sordariomycetes</taxon>
        <taxon>Sordariomycetidae</taxon>
        <taxon>Sordariales</taxon>
        <taxon>Lasiosphaeriaceae</taxon>
        <taxon>Immersiella</taxon>
    </lineage>
</organism>
<reference evidence="3" key="1">
    <citation type="submission" date="2023-06" db="EMBL/GenBank/DDBJ databases">
        <title>Genome-scale phylogeny and comparative genomics of the fungal order Sordariales.</title>
        <authorList>
            <consortium name="Lawrence Berkeley National Laboratory"/>
            <person name="Hensen N."/>
            <person name="Bonometti L."/>
            <person name="Westerberg I."/>
            <person name="Brannstrom I.O."/>
            <person name="Guillou S."/>
            <person name="Cros-Aarteil S."/>
            <person name="Calhoun S."/>
            <person name="Haridas S."/>
            <person name="Kuo A."/>
            <person name="Mondo S."/>
            <person name="Pangilinan J."/>
            <person name="Riley R."/>
            <person name="Labutti K."/>
            <person name="Andreopoulos B."/>
            <person name="Lipzen A."/>
            <person name="Chen C."/>
            <person name="Yanf M."/>
            <person name="Daum C."/>
            <person name="Ng V."/>
            <person name="Clum A."/>
            <person name="Steindorff A."/>
            <person name="Ohm R."/>
            <person name="Martin F."/>
            <person name="Silar P."/>
            <person name="Natvig D."/>
            <person name="Lalanne C."/>
            <person name="Gautier V."/>
            <person name="Ament-Velasquez S.L."/>
            <person name="Kruys A."/>
            <person name="Hutchinson M.I."/>
            <person name="Powell A.J."/>
            <person name="Barry K."/>
            <person name="Miller A.N."/>
            <person name="Grigoriev I.V."/>
            <person name="Debuchy R."/>
            <person name="Gladieux P."/>
            <person name="Thoren M.H."/>
            <person name="Johannesson H."/>
        </authorList>
    </citation>
    <scope>NUCLEOTIDE SEQUENCE</scope>
    <source>
        <strain evidence="3">CBS 606.72</strain>
    </source>
</reference>